<dbReference type="SFLD" id="SFLDG01065">
    <property type="entry name" value="anaerobic_coproporphyrinogen-I"/>
    <property type="match status" value="1"/>
</dbReference>
<dbReference type="PROSITE" id="PS51918">
    <property type="entry name" value="RADICAL_SAM"/>
    <property type="match status" value="1"/>
</dbReference>
<gene>
    <name evidence="12" type="ORF">SAMN05443244_0573</name>
</gene>
<keyword evidence="6 10" id="KW-0479">Metal-binding</keyword>
<dbReference type="RefSeq" id="WP_074652258.1">
    <property type="nucleotide sequence ID" value="NZ_FNSD01000001.1"/>
</dbReference>
<dbReference type="EMBL" id="FNSD01000001">
    <property type="protein sequence ID" value="SEB44821.1"/>
    <property type="molecule type" value="Genomic_DNA"/>
</dbReference>
<evidence type="ECO:0000259" key="11">
    <source>
        <dbReference type="PROSITE" id="PS51918"/>
    </source>
</evidence>
<keyword evidence="7 10" id="KW-0408">Iron</keyword>
<dbReference type="PANTHER" id="PTHR13932">
    <property type="entry name" value="COPROPORPHYRINIGEN III OXIDASE"/>
    <property type="match status" value="1"/>
</dbReference>
<proteinExistence type="inferred from homology"/>
<keyword evidence="5 10" id="KW-0949">S-adenosyl-L-methionine</keyword>
<evidence type="ECO:0000256" key="7">
    <source>
        <dbReference type="ARBA" id="ARBA00023004"/>
    </source>
</evidence>
<dbReference type="NCBIfam" id="TIGR00539">
    <property type="entry name" value="hemN_rel"/>
    <property type="match status" value="1"/>
</dbReference>
<dbReference type="Proteomes" id="UP000182409">
    <property type="component" value="Unassembled WGS sequence"/>
</dbReference>
<keyword evidence="9 10" id="KW-0143">Chaperone</keyword>
<dbReference type="InterPro" id="IPR034505">
    <property type="entry name" value="Coproporphyrinogen-III_oxidase"/>
</dbReference>
<evidence type="ECO:0000256" key="8">
    <source>
        <dbReference type="ARBA" id="ARBA00023014"/>
    </source>
</evidence>
<comment type="function">
    <text evidence="10">Probably acts as a heme chaperone, transferring heme to an unknown acceptor. Binds one molecule of heme per monomer, possibly covalently. Binds 1 [4Fe-4S] cluster. The cluster is coordinated with 3 cysteines and an exchangeable S-adenosyl-L-methionine.</text>
</comment>
<dbReference type="GO" id="GO:0004109">
    <property type="term" value="F:coproporphyrinogen oxidase activity"/>
    <property type="evidence" value="ECO:0007669"/>
    <property type="project" value="InterPro"/>
</dbReference>
<dbReference type="AlphaFoldDB" id="A0A1H4JF26"/>
<protein>
    <recommendedName>
        <fullName evidence="3 10">Heme chaperone HemW</fullName>
    </recommendedName>
</protein>
<dbReference type="InterPro" id="IPR010723">
    <property type="entry name" value="HemN_C"/>
</dbReference>
<evidence type="ECO:0000256" key="5">
    <source>
        <dbReference type="ARBA" id="ARBA00022691"/>
    </source>
</evidence>
<evidence type="ECO:0000256" key="4">
    <source>
        <dbReference type="ARBA" id="ARBA00022617"/>
    </source>
</evidence>
<dbReference type="SMART" id="SM00729">
    <property type="entry name" value="Elp3"/>
    <property type="match status" value="1"/>
</dbReference>
<comment type="cofactor">
    <cofactor evidence="1">
        <name>[4Fe-4S] cluster</name>
        <dbReference type="ChEBI" id="CHEBI:49883"/>
    </cofactor>
</comment>
<evidence type="ECO:0000256" key="1">
    <source>
        <dbReference type="ARBA" id="ARBA00001966"/>
    </source>
</evidence>
<dbReference type="CDD" id="cd01335">
    <property type="entry name" value="Radical_SAM"/>
    <property type="match status" value="1"/>
</dbReference>
<dbReference type="GO" id="GO:0051539">
    <property type="term" value="F:4 iron, 4 sulfur cluster binding"/>
    <property type="evidence" value="ECO:0007669"/>
    <property type="project" value="UniProtKB-UniRule"/>
</dbReference>
<reference evidence="12 13" key="1">
    <citation type="submission" date="2016-10" db="EMBL/GenBank/DDBJ databases">
        <authorList>
            <person name="de Groot N.N."/>
        </authorList>
    </citation>
    <scope>NUCLEOTIDE SEQUENCE [LARGE SCALE GENOMIC DNA]</scope>
    <source>
        <strain evidence="12 13">AB35.6</strain>
    </source>
</reference>
<dbReference type="PANTHER" id="PTHR13932:SF5">
    <property type="entry name" value="RADICAL S-ADENOSYL METHIONINE DOMAIN-CONTAINING PROTEIN 1, MITOCHONDRIAL"/>
    <property type="match status" value="1"/>
</dbReference>
<dbReference type="GO" id="GO:0005737">
    <property type="term" value="C:cytoplasm"/>
    <property type="evidence" value="ECO:0007669"/>
    <property type="project" value="UniProtKB-SubCell"/>
</dbReference>
<dbReference type="Pfam" id="PF04055">
    <property type="entry name" value="Radical_SAM"/>
    <property type="match status" value="1"/>
</dbReference>
<evidence type="ECO:0000313" key="13">
    <source>
        <dbReference type="Proteomes" id="UP000182409"/>
    </source>
</evidence>
<dbReference type="InterPro" id="IPR007197">
    <property type="entry name" value="rSAM"/>
</dbReference>
<dbReference type="SUPFAM" id="SSF102114">
    <property type="entry name" value="Radical SAM enzymes"/>
    <property type="match status" value="1"/>
</dbReference>
<dbReference type="InterPro" id="IPR006638">
    <property type="entry name" value="Elp3/MiaA/NifB-like_rSAM"/>
</dbReference>
<dbReference type="InterPro" id="IPR004559">
    <property type="entry name" value="HemW-like"/>
</dbReference>
<dbReference type="SFLD" id="SFLDF00562">
    <property type="entry name" value="HemN-like__clustered_with_heat"/>
    <property type="match status" value="1"/>
</dbReference>
<name>A0A1H4JF26_9BACT</name>
<dbReference type="OrthoDB" id="9808022at2"/>
<dbReference type="InterPro" id="IPR013785">
    <property type="entry name" value="Aldolase_TIM"/>
</dbReference>
<dbReference type="SFLD" id="SFLDS00029">
    <property type="entry name" value="Radical_SAM"/>
    <property type="match status" value="1"/>
</dbReference>
<sequence length="400" mass="42535">MGAVDNTLGLYLSVPFCKAKCTFCNFASDAYPPERMAAYVDQVVSEVASSHDFAAKHGLAVPSQVDSIFLGGGTPSLLEPAQMKALFRSLRAGFEVIKSAEITVEAAPGQISDALLDALLASGVNRISLGVQSFVDTESRAVGRSHTGSSCLLELERLRAAGVRDLNVDLIAGLPHQTIASWAQSLQQAINSGVDHVSVYMLEVDEDSRLGRELIGPGVRYGANAAPTESLVADLYAQACEALNGAGLAQYEISNFARPGHASRHNLKYWTRAPYLGFGLDAHSMLLDAVTGGAVRFANADDLDGYMNTADAVDVERVDALEAWEESIFLGLRLIDGVSIPTLQRDYPPAWVDAMVETSRTLADSGLMSVTQDRVALTQAGRIVSSSIFGELLAGEPVAV</sequence>
<keyword evidence="8 10" id="KW-0411">Iron-sulfur</keyword>
<evidence type="ECO:0000256" key="3">
    <source>
        <dbReference type="ARBA" id="ARBA00017228"/>
    </source>
</evidence>
<evidence type="ECO:0000256" key="2">
    <source>
        <dbReference type="ARBA" id="ARBA00006100"/>
    </source>
</evidence>
<comment type="similarity">
    <text evidence="2">Belongs to the anaerobic coproporphyrinogen-III oxidase family. HemW subfamily.</text>
</comment>
<evidence type="ECO:0000256" key="6">
    <source>
        <dbReference type="ARBA" id="ARBA00022723"/>
    </source>
</evidence>
<comment type="subcellular location">
    <subcellularLocation>
        <location evidence="10">Cytoplasm</location>
    </subcellularLocation>
</comment>
<dbReference type="InterPro" id="IPR058240">
    <property type="entry name" value="rSAM_sf"/>
</dbReference>
<dbReference type="GO" id="GO:0046872">
    <property type="term" value="F:metal ion binding"/>
    <property type="evidence" value="ECO:0007669"/>
    <property type="project" value="UniProtKB-UniRule"/>
</dbReference>
<evidence type="ECO:0000313" key="12">
    <source>
        <dbReference type="EMBL" id="SEB44821.1"/>
    </source>
</evidence>
<evidence type="ECO:0000256" key="10">
    <source>
        <dbReference type="RuleBase" id="RU364116"/>
    </source>
</evidence>
<accession>A0A1H4JF26</accession>
<organism evidence="12 13">
    <name type="scientific">Terriglobus roseus</name>
    <dbReference type="NCBI Taxonomy" id="392734"/>
    <lineage>
        <taxon>Bacteria</taxon>
        <taxon>Pseudomonadati</taxon>
        <taxon>Acidobacteriota</taxon>
        <taxon>Terriglobia</taxon>
        <taxon>Terriglobales</taxon>
        <taxon>Acidobacteriaceae</taxon>
        <taxon>Terriglobus</taxon>
    </lineage>
</organism>
<evidence type="ECO:0000256" key="9">
    <source>
        <dbReference type="ARBA" id="ARBA00023186"/>
    </source>
</evidence>
<keyword evidence="4 10" id="KW-0349">Heme</keyword>
<dbReference type="Gene3D" id="3.20.20.70">
    <property type="entry name" value="Aldolase class I"/>
    <property type="match status" value="1"/>
</dbReference>
<feature type="domain" description="Radical SAM core" evidence="11">
    <location>
        <begin position="2"/>
        <end position="246"/>
    </location>
</feature>
<dbReference type="GO" id="GO:0006779">
    <property type="term" value="P:porphyrin-containing compound biosynthetic process"/>
    <property type="evidence" value="ECO:0007669"/>
    <property type="project" value="InterPro"/>
</dbReference>
<keyword evidence="10" id="KW-0004">4Fe-4S</keyword>
<keyword evidence="10" id="KW-0963">Cytoplasm</keyword>
<dbReference type="Pfam" id="PF06969">
    <property type="entry name" value="HemN_C"/>
    <property type="match status" value="1"/>
</dbReference>